<evidence type="ECO:0000313" key="2">
    <source>
        <dbReference type="Proteomes" id="UP000799755"/>
    </source>
</evidence>
<keyword evidence="2" id="KW-1185">Reference proteome</keyword>
<proteinExistence type="predicted"/>
<evidence type="ECO:0000313" key="1">
    <source>
        <dbReference type="EMBL" id="KAF2476389.1"/>
    </source>
</evidence>
<comment type="caution">
    <text evidence="1">The sequence shown here is derived from an EMBL/GenBank/DDBJ whole genome shotgun (WGS) entry which is preliminary data.</text>
</comment>
<organism evidence="1 2">
    <name type="scientific">Lindgomyces ingoldianus</name>
    <dbReference type="NCBI Taxonomy" id="673940"/>
    <lineage>
        <taxon>Eukaryota</taxon>
        <taxon>Fungi</taxon>
        <taxon>Dikarya</taxon>
        <taxon>Ascomycota</taxon>
        <taxon>Pezizomycotina</taxon>
        <taxon>Dothideomycetes</taxon>
        <taxon>Pleosporomycetidae</taxon>
        <taxon>Pleosporales</taxon>
        <taxon>Lindgomycetaceae</taxon>
        <taxon>Lindgomyces</taxon>
    </lineage>
</organism>
<protein>
    <submittedName>
        <fullName evidence="1">Uncharacterized protein</fullName>
    </submittedName>
</protein>
<accession>A0ACB6RAQ9</accession>
<sequence length="290" mass="31734">MSEYSKMKNADLEALLKTRGLPTGGKKADMVDRLTKDDESKKAAEAKAGKEAPATSAKVAVLHPEDEIDWDDDASDTAAESAKPVKPTIAPAEAVIKASGEDQVPNPQAVPSQKADIDPSKTSDLSVKLPTEEQKDGSAAPEEKEKAPVDYSKGLAASTIDDEIEKRKARAKRFGINTENDESLKKLERQKKGGDFGPPKGLDDSLPERTRKRGRDDNDEDGRNKRRGGGRLTARRGRGNRDGGNRDGDRRRDNRNEDRGKPSIDGANWMRDEDRAKMEARKKRFAAAST</sequence>
<dbReference type="Proteomes" id="UP000799755">
    <property type="component" value="Unassembled WGS sequence"/>
</dbReference>
<gene>
    <name evidence="1" type="ORF">BDR25DRAFT_210544</name>
</gene>
<dbReference type="EMBL" id="MU003494">
    <property type="protein sequence ID" value="KAF2476389.1"/>
    <property type="molecule type" value="Genomic_DNA"/>
</dbReference>
<reference evidence="1" key="1">
    <citation type="journal article" date="2020" name="Stud. Mycol.">
        <title>101 Dothideomycetes genomes: a test case for predicting lifestyles and emergence of pathogens.</title>
        <authorList>
            <person name="Haridas S."/>
            <person name="Albert R."/>
            <person name="Binder M."/>
            <person name="Bloem J."/>
            <person name="Labutti K."/>
            <person name="Salamov A."/>
            <person name="Andreopoulos B."/>
            <person name="Baker S."/>
            <person name="Barry K."/>
            <person name="Bills G."/>
            <person name="Bluhm B."/>
            <person name="Cannon C."/>
            <person name="Castanera R."/>
            <person name="Culley D."/>
            <person name="Daum C."/>
            <person name="Ezra D."/>
            <person name="Gonzalez J."/>
            <person name="Henrissat B."/>
            <person name="Kuo A."/>
            <person name="Liang C."/>
            <person name="Lipzen A."/>
            <person name="Lutzoni F."/>
            <person name="Magnuson J."/>
            <person name="Mondo S."/>
            <person name="Nolan M."/>
            <person name="Ohm R."/>
            <person name="Pangilinan J."/>
            <person name="Park H.-J."/>
            <person name="Ramirez L."/>
            <person name="Alfaro M."/>
            <person name="Sun H."/>
            <person name="Tritt A."/>
            <person name="Yoshinaga Y."/>
            <person name="Zwiers L.-H."/>
            <person name="Turgeon B."/>
            <person name="Goodwin S."/>
            <person name="Spatafora J."/>
            <person name="Crous P."/>
            <person name="Grigoriev I."/>
        </authorList>
    </citation>
    <scope>NUCLEOTIDE SEQUENCE</scope>
    <source>
        <strain evidence="1">ATCC 200398</strain>
    </source>
</reference>
<name>A0ACB6RAQ9_9PLEO</name>